<protein>
    <submittedName>
        <fullName evidence="2">Glyoxalase superfamily enzyme, possibly 3-demethylubiquinone-9 3-methyltransferase</fullName>
    </submittedName>
</protein>
<dbReference type="Pfam" id="PF06983">
    <property type="entry name" value="3-dmu-9_3-mt"/>
    <property type="match status" value="1"/>
</dbReference>
<proteinExistence type="predicted"/>
<dbReference type="AlphaFoldDB" id="A0A1H7JWP5"/>
<name>A0A1H7JWP5_OLID1</name>
<dbReference type="OrthoDB" id="9806473at2"/>
<evidence type="ECO:0000313" key="2">
    <source>
        <dbReference type="EMBL" id="SEK78804.1"/>
    </source>
</evidence>
<dbReference type="InterPro" id="IPR029068">
    <property type="entry name" value="Glyas_Bleomycin-R_OHBP_Dase"/>
</dbReference>
<dbReference type="InterPro" id="IPR009725">
    <property type="entry name" value="3_dmu_93_MTrfase"/>
</dbReference>
<keyword evidence="2" id="KW-0808">Transferase</keyword>
<dbReference type="SUPFAM" id="SSF54593">
    <property type="entry name" value="Glyoxalase/Bleomycin resistance protein/Dihydroxybiphenyl dioxygenase"/>
    <property type="match status" value="1"/>
</dbReference>
<keyword evidence="2" id="KW-0830">Ubiquinone</keyword>
<gene>
    <name evidence="2" type="ORF">SAMN05661044_01147</name>
</gene>
<dbReference type="PANTHER" id="PTHR33990">
    <property type="entry name" value="PROTEIN YJDN-RELATED"/>
    <property type="match status" value="1"/>
</dbReference>
<dbReference type="STRING" id="407022.SAMN05661044_01147"/>
<organism evidence="2 3">
    <name type="scientific">Olivibacter domesticus</name>
    <name type="common">Pseudosphingobacterium domesticum</name>
    <dbReference type="NCBI Taxonomy" id="407022"/>
    <lineage>
        <taxon>Bacteria</taxon>
        <taxon>Pseudomonadati</taxon>
        <taxon>Bacteroidota</taxon>
        <taxon>Sphingobacteriia</taxon>
        <taxon>Sphingobacteriales</taxon>
        <taxon>Sphingobacteriaceae</taxon>
        <taxon>Olivibacter</taxon>
    </lineage>
</organism>
<dbReference type="CDD" id="cd06588">
    <property type="entry name" value="PhnB_like"/>
    <property type="match status" value="1"/>
</dbReference>
<dbReference type="GO" id="GO:0032259">
    <property type="term" value="P:methylation"/>
    <property type="evidence" value="ECO:0007669"/>
    <property type="project" value="UniProtKB-KW"/>
</dbReference>
<dbReference type="GO" id="GO:0008168">
    <property type="term" value="F:methyltransferase activity"/>
    <property type="evidence" value="ECO:0007669"/>
    <property type="project" value="UniProtKB-KW"/>
</dbReference>
<dbReference type="PANTHER" id="PTHR33990:SF2">
    <property type="entry name" value="PHNB-LIKE DOMAIN-CONTAINING PROTEIN"/>
    <property type="match status" value="1"/>
</dbReference>
<sequence length="155" mass="17619">MAKQTITPCLWLENDAKKAAEYYLSVFKDGRLISHKAFKNEPDAGGDFDTATIHILGMDFQLLAAGPMFKFTEAVSFVVHCKDQAEVDYYWEALTADGGSEGPCGWLKDKYGLSWQIVPERYFELESDKDKAKQKYAFKAVMKMKKIIIADLEEK</sequence>
<dbReference type="PIRSF" id="PIRSF021700">
    <property type="entry name" value="3_dmu_93_MTrfase"/>
    <property type="match status" value="1"/>
</dbReference>
<accession>A0A1H7JWP5</accession>
<keyword evidence="3" id="KW-1185">Reference proteome</keyword>
<feature type="domain" description="PhnB-like" evidence="1">
    <location>
        <begin position="5"/>
        <end position="118"/>
    </location>
</feature>
<dbReference type="Gene3D" id="3.10.180.10">
    <property type="entry name" value="2,3-Dihydroxybiphenyl 1,2-Dioxygenase, domain 1"/>
    <property type="match status" value="1"/>
</dbReference>
<dbReference type="RefSeq" id="WP_093319919.1">
    <property type="nucleotide sequence ID" value="NZ_FOAF01000001.1"/>
</dbReference>
<reference evidence="3" key="1">
    <citation type="submission" date="2016-10" db="EMBL/GenBank/DDBJ databases">
        <authorList>
            <person name="Varghese N."/>
            <person name="Submissions S."/>
        </authorList>
    </citation>
    <scope>NUCLEOTIDE SEQUENCE [LARGE SCALE GENOMIC DNA]</scope>
    <source>
        <strain evidence="3">DSM 18733</strain>
    </source>
</reference>
<dbReference type="Proteomes" id="UP000199421">
    <property type="component" value="Unassembled WGS sequence"/>
</dbReference>
<evidence type="ECO:0000313" key="3">
    <source>
        <dbReference type="Proteomes" id="UP000199421"/>
    </source>
</evidence>
<dbReference type="EMBL" id="FOAF01000001">
    <property type="protein sequence ID" value="SEK78804.1"/>
    <property type="molecule type" value="Genomic_DNA"/>
</dbReference>
<dbReference type="InterPro" id="IPR028973">
    <property type="entry name" value="PhnB-like"/>
</dbReference>
<keyword evidence="2" id="KW-0489">Methyltransferase</keyword>
<evidence type="ECO:0000259" key="1">
    <source>
        <dbReference type="Pfam" id="PF06983"/>
    </source>
</evidence>